<gene>
    <name evidence="2" type="ORF">GGU10DRAFT_366836</name>
</gene>
<reference evidence="2" key="1">
    <citation type="submission" date="2022-08" db="EMBL/GenBank/DDBJ databases">
        <authorList>
            <consortium name="DOE Joint Genome Institute"/>
            <person name="Min B."/>
            <person name="Riley R."/>
            <person name="Sierra-Patev S."/>
            <person name="Naranjo-Ortiz M."/>
            <person name="Looney B."/>
            <person name="Konkel Z."/>
            <person name="Slot J.C."/>
            <person name="Sakamoto Y."/>
            <person name="Steenwyk J.L."/>
            <person name="Rokas A."/>
            <person name="Carro J."/>
            <person name="Camarero S."/>
            <person name="Ferreira P."/>
            <person name="Molpeceres G."/>
            <person name="Ruiz-Duenas F.J."/>
            <person name="Serrano A."/>
            <person name="Henrissat B."/>
            <person name="Drula E."/>
            <person name="Hughes K.W."/>
            <person name="Mata J.L."/>
            <person name="Ishikawa N.K."/>
            <person name="Vargas-Isla R."/>
            <person name="Ushijima S."/>
            <person name="Smith C.A."/>
            <person name="Ahrendt S."/>
            <person name="Andreopoulos W."/>
            <person name="He G."/>
            <person name="Labutti K."/>
            <person name="Lipzen A."/>
            <person name="Ng V."/>
            <person name="Sandor L."/>
            <person name="Barry K."/>
            <person name="Martinez A.T."/>
            <person name="Xiao Y."/>
            <person name="Gibbons J.G."/>
            <person name="Terashima K."/>
            <person name="Hibbett D.S."/>
            <person name="Grigoriev I.V."/>
        </authorList>
    </citation>
    <scope>NUCLEOTIDE SEQUENCE</scope>
    <source>
        <strain evidence="2">TFB10291</strain>
    </source>
</reference>
<feature type="transmembrane region" description="Helical" evidence="1">
    <location>
        <begin position="54"/>
        <end position="73"/>
    </location>
</feature>
<proteinExistence type="predicted"/>
<evidence type="ECO:0000256" key="1">
    <source>
        <dbReference type="SAM" id="Phobius"/>
    </source>
</evidence>
<dbReference type="Proteomes" id="UP001163798">
    <property type="component" value="Unassembled WGS sequence"/>
</dbReference>
<feature type="transmembrane region" description="Helical" evidence="1">
    <location>
        <begin position="23"/>
        <end position="42"/>
    </location>
</feature>
<evidence type="ECO:0000313" key="3">
    <source>
        <dbReference type="Proteomes" id="UP001163798"/>
    </source>
</evidence>
<dbReference type="EMBL" id="MU793560">
    <property type="protein sequence ID" value="KAJ3781427.1"/>
    <property type="molecule type" value="Genomic_DNA"/>
</dbReference>
<sequence>MVYFQLGGGRSIPHFRLDERLKVSLIVTGVSAPALTPGFLALQVIARYCTYRSVLLPFSSYSYLIILISYDYLT</sequence>
<keyword evidence="1" id="KW-1133">Transmembrane helix</keyword>
<keyword evidence="1" id="KW-0472">Membrane</keyword>
<keyword evidence="3" id="KW-1185">Reference proteome</keyword>
<dbReference type="AlphaFoldDB" id="A0AA38NHP1"/>
<comment type="caution">
    <text evidence="2">The sequence shown here is derived from an EMBL/GenBank/DDBJ whole genome shotgun (WGS) entry which is preliminary data.</text>
</comment>
<evidence type="ECO:0000313" key="2">
    <source>
        <dbReference type="EMBL" id="KAJ3781427.1"/>
    </source>
</evidence>
<accession>A0AA38NHP1</accession>
<keyword evidence="1" id="KW-0812">Transmembrane</keyword>
<organism evidence="2 3">
    <name type="scientific">Lentinula aff. detonsa</name>
    <dbReference type="NCBI Taxonomy" id="2804958"/>
    <lineage>
        <taxon>Eukaryota</taxon>
        <taxon>Fungi</taxon>
        <taxon>Dikarya</taxon>
        <taxon>Basidiomycota</taxon>
        <taxon>Agaricomycotina</taxon>
        <taxon>Agaricomycetes</taxon>
        <taxon>Agaricomycetidae</taxon>
        <taxon>Agaricales</taxon>
        <taxon>Marasmiineae</taxon>
        <taxon>Omphalotaceae</taxon>
        <taxon>Lentinula</taxon>
    </lineage>
</organism>
<protein>
    <submittedName>
        <fullName evidence="2">Uncharacterized protein</fullName>
    </submittedName>
</protein>
<name>A0AA38NHP1_9AGAR</name>